<comment type="caution">
    <text evidence="1">The sequence shown here is derived from an EMBL/GenBank/DDBJ whole genome shotgun (WGS) entry which is preliminary data.</text>
</comment>
<name>A0ACC2ATC0_DIPCM</name>
<accession>A0ACC2ATC0</accession>
<evidence type="ECO:0000313" key="1">
    <source>
        <dbReference type="EMBL" id="KAJ7520776.1"/>
    </source>
</evidence>
<gene>
    <name evidence="1" type="ORF">O6H91_19G022400</name>
</gene>
<dbReference type="Proteomes" id="UP001162992">
    <property type="component" value="Chromosome 19"/>
</dbReference>
<dbReference type="EMBL" id="CM055110">
    <property type="protein sequence ID" value="KAJ7520776.1"/>
    <property type="molecule type" value="Genomic_DNA"/>
</dbReference>
<sequence length="460" mass="49879">MRTKSKGLGARNSQGVYLLGSTTHDKNVFLQPLADIEEDDPMYLPSPTSYPPPETPQEPMEFLSRTWSVSAVDVARALAPGQPNDTRKFARGTGQSNEAAGLETAQFTFASTLTSKMVMDRILAAPTELPLVAPRRNSHSNGPLICHYSGPLTTSPPPSPRLADDLQNCRIVPSLRLPFHGRSVRKWLKDLRERRKETTRVQNAQVHAAVCVSAVAAAIAAVAAATASSAIDDGGTKTSTAVASAASLVAAHCVELAESMGADRQQVAAVVSSAVNVKTAGDVMTLTAAAATALRGAATLKARNSKETRRYASVAPYERGGNYSNSLGSDVVSEDSEAEYYTQELLAKGCEFLKRSKSGELNWRFVYIFLDKHGQVVVKLQSKHVGGALKKTKKSIVIDLYPDIPAWPGRNLLENGEQLRYFGLKTNDGVTEFECRSVYLHKLWTQGISHLLAQQQQQYH</sequence>
<protein>
    <submittedName>
        <fullName evidence="1">Uncharacterized protein</fullName>
    </submittedName>
</protein>
<evidence type="ECO:0000313" key="2">
    <source>
        <dbReference type="Proteomes" id="UP001162992"/>
    </source>
</evidence>
<organism evidence="1 2">
    <name type="scientific">Diphasiastrum complanatum</name>
    <name type="common">Issler's clubmoss</name>
    <name type="synonym">Lycopodium complanatum</name>
    <dbReference type="NCBI Taxonomy" id="34168"/>
    <lineage>
        <taxon>Eukaryota</taxon>
        <taxon>Viridiplantae</taxon>
        <taxon>Streptophyta</taxon>
        <taxon>Embryophyta</taxon>
        <taxon>Tracheophyta</taxon>
        <taxon>Lycopodiopsida</taxon>
        <taxon>Lycopodiales</taxon>
        <taxon>Lycopodiaceae</taxon>
        <taxon>Lycopodioideae</taxon>
        <taxon>Diphasiastrum</taxon>
    </lineage>
</organism>
<proteinExistence type="predicted"/>
<reference evidence="2" key="1">
    <citation type="journal article" date="2024" name="Proc. Natl. Acad. Sci. U.S.A.">
        <title>Extraordinary preservation of gene collinearity over three hundred million years revealed in homosporous lycophytes.</title>
        <authorList>
            <person name="Li C."/>
            <person name="Wickell D."/>
            <person name="Kuo L.Y."/>
            <person name="Chen X."/>
            <person name="Nie B."/>
            <person name="Liao X."/>
            <person name="Peng D."/>
            <person name="Ji J."/>
            <person name="Jenkins J."/>
            <person name="Williams M."/>
            <person name="Shu S."/>
            <person name="Plott C."/>
            <person name="Barry K."/>
            <person name="Rajasekar S."/>
            <person name="Grimwood J."/>
            <person name="Han X."/>
            <person name="Sun S."/>
            <person name="Hou Z."/>
            <person name="He W."/>
            <person name="Dai G."/>
            <person name="Sun C."/>
            <person name="Schmutz J."/>
            <person name="Leebens-Mack J.H."/>
            <person name="Li F.W."/>
            <person name="Wang L."/>
        </authorList>
    </citation>
    <scope>NUCLEOTIDE SEQUENCE [LARGE SCALE GENOMIC DNA]</scope>
    <source>
        <strain evidence="2">cv. PW_Plant_1</strain>
    </source>
</reference>
<keyword evidence="2" id="KW-1185">Reference proteome</keyword>